<dbReference type="RefSeq" id="WP_163052284.1">
    <property type="nucleotide sequence ID" value="NZ_AP019695.1"/>
</dbReference>
<evidence type="ECO:0000313" key="1">
    <source>
        <dbReference type="EMBL" id="BBK23319.1"/>
    </source>
</evidence>
<protein>
    <submittedName>
        <fullName evidence="1">Uncharacterized protein</fullName>
    </submittedName>
</protein>
<keyword evidence="2" id="KW-1185">Reference proteome</keyword>
<dbReference type="KEGG" id="aarg:Aargi30884_22220"/>
<dbReference type="Proteomes" id="UP000464754">
    <property type="component" value="Chromosome"/>
</dbReference>
<dbReference type="EMBL" id="AP019695">
    <property type="protein sequence ID" value="BBK23319.1"/>
    <property type="molecule type" value="Genomic_DNA"/>
</dbReference>
<dbReference type="AlphaFoldDB" id="A0A6N4TKN4"/>
<gene>
    <name evidence="1" type="ORF">Aargi30884_22220</name>
</gene>
<proteinExistence type="predicted"/>
<name>A0A6N4TKN4_9FIRM</name>
<organism evidence="1 2">
    <name type="scientific">Amedibacterium intestinale</name>
    <dbReference type="NCBI Taxonomy" id="2583452"/>
    <lineage>
        <taxon>Bacteria</taxon>
        <taxon>Bacillati</taxon>
        <taxon>Bacillota</taxon>
        <taxon>Erysipelotrichia</taxon>
        <taxon>Erysipelotrichales</taxon>
        <taxon>Erysipelotrichaceae</taxon>
        <taxon>Amedibacterium</taxon>
    </lineage>
</organism>
<accession>A0A6N4TKN4</accession>
<sequence length="279" mass="32722">MAIYDILYEVKDKREEDSGISDFNGFLEDYLSIIETNEEMKETKEVLQALFEEDNDLRIVCNLRLNINKDAIANQIIRYKDAFKLPKETICCPYIVYGNFDGEQKALILTIGDKEEYILAKALYYVISEPENEYEGTRNEIIAMSVSKETISRMLESVTAFFHQRRKAGIVQRQLDSIVFDSYDEMYEMANAMAQEQKEHIKDILLASEDKETAIYQIIVKWFLMKKFSYVQYMMDKNTLHKLYEGNVKKQRQVAKEKSDAICFISLSELWKLTKELDS</sequence>
<reference evidence="2" key="1">
    <citation type="submission" date="2019-05" db="EMBL/GenBank/DDBJ databases">
        <title>Complete genome sequencing of Absiella argi strain JCM 30884.</title>
        <authorList>
            <person name="Sakamoto M."/>
            <person name="Murakami T."/>
            <person name="Mori H."/>
        </authorList>
    </citation>
    <scope>NUCLEOTIDE SEQUENCE [LARGE SCALE GENOMIC DNA]</scope>
    <source>
        <strain evidence="2">JCM 30884</strain>
    </source>
</reference>
<evidence type="ECO:0000313" key="2">
    <source>
        <dbReference type="Proteomes" id="UP000464754"/>
    </source>
</evidence>